<dbReference type="EMBL" id="QEFB01000006">
    <property type="protein sequence ID" value="PWC07124.1"/>
    <property type="molecule type" value="Genomic_DNA"/>
</dbReference>
<dbReference type="Gene3D" id="2.40.420.20">
    <property type="match status" value="1"/>
</dbReference>
<evidence type="ECO:0000313" key="2">
    <source>
        <dbReference type="EMBL" id="PWC07124.1"/>
    </source>
</evidence>
<feature type="domain" description="Multidrug resistance protein MdtA-like C-terminal permuted SH3" evidence="1">
    <location>
        <begin position="262"/>
        <end position="316"/>
    </location>
</feature>
<organism evidence="2 3">
    <name type="scientific">Mycetocola zhujimingii</name>
    <dbReference type="NCBI Taxonomy" id="2079792"/>
    <lineage>
        <taxon>Bacteria</taxon>
        <taxon>Bacillati</taxon>
        <taxon>Actinomycetota</taxon>
        <taxon>Actinomycetes</taxon>
        <taxon>Micrococcales</taxon>
        <taxon>Microbacteriaceae</taxon>
        <taxon>Mycetocola</taxon>
    </lineage>
</organism>
<evidence type="ECO:0000313" key="3">
    <source>
        <dbReference type="Proteomes" id="UP000244962"/>
    </source>
</evidence>
<keyword evidence="3" id="KW-1185">Reference proteome</keyword>
<evidence type="ECO:0000259" key="1">
    <source>
        <dbReference type="Pfam" id="PF25967"/>
    </source>
</evidence>
<dbReference type="PANTHER" id="PTHR30469:SF33">
    <property type="entry name" value="SLR1207 PROTEIN"/>
    <property type="match status" value="1"/>
</dbReference>
<dbReference type="GO" id="GO:1990281">
    <property type="term" value="C:efflux pump complex"/>
    <property type="evidence" value="ECO:0007669"/>
    <property type="project" value="TreeGrafter"/>
</dbReference>
<dbReference type="GO" id="GO:0015562">
    <property type="term" value="F:efflux transmembrane transporter activity"/>
    <property type="evidence" value="ECO:0007669"/>
    <property type="project" value="TreeGrafter"/>
</dbReference>
<protein>
    <recommendedName>
        <fullName evidence="1">Multidrug resistance protein MdtA-like C-terminal permuted SH3 domain-containing protein</fullName>
    </recommendedName>
</protein>
<gene>
    <name evidence="2" type="ORF">DF223_07515</name>
</gene>
<accession>A0A2U1TE20</accession>
<proteinExistence type="predicted"/>
<name>A0A2U1TE20_9MICO</name>
<comment type="caution">
    <text evidence="2">The sequence shown here is derived from an EMBL/GenBank/DDBJ whole genome shotgun (WGS) entry which is preliminary data.</text>
</comment>
<reference evidence="3" key="1">
    <citation type="submission" date="2018-04" db="EMBL/GenBank/DDBJ databases">
        <authorList>
            <person name="Liu S."/>
            <person name="Wang Z."/>
            <person name="Li J."/>
        </authorList>
    </citation>
    <scope>NUCLEOTIDE SEQUENCE [LARGE SCALE GENOMIC DNA]</scope>
    <source>
        <strain evidence="3">622</strain>
    </source>
</reference>
<dbReference type="AlphaFoldDB" id="A0A2U1TE20"/>
<dbReference type="Pfam" id="PF25967">
    <property type="entry name" value="RND-MFP_C"/>
    <property type="match status" value="1"/>
</dbReference>
<sequence length="349" mass="35136">MGVWRKWIFPILRITIFAVIAIALVKVAFFPDASAEADPAMATGSITEPVTQVALGSIVTTVVVDGSVSADPASPGKATLAGEVSAIPVSQGQAVTAGDSLATIRQEIVQDPVATTDADGNVTMTQPKPRYKTATVTAPVTGVVSNVPVLVGQIVAVGDVIASVAPPTFSVTGPMLPEDQFKLVTQPADAQVEVIGGPGAFTCTGLTITSPLAGAEASVPDDTGSASAPSTGATVRCAVPPEVRVFAGLTAKLTIAGGSVDDAMTLPVTAVKGNAASGTVWVVGDDGTSEERQVTLGLNDGTVVQIVDGLAEGDEVLEFVPVVDATDPEVDGCIEQPDGSVFCEEGVVS</sequence>
<dbReference type="InterPro" id="IPR058627">
    <property type="entry name" value="MdtA-like_C"/>
</dbReference>
<dbReference type="SUPFAM" id="SSF111369">
    <property type="entry name" value="HlyD-like secretion proteins"/>
    <property type="match status" value="1"/>
</dbReference>
<dbReference type="Gene3D" id="2.40.50.100">
    <property type="match status" value="1"/>
</dbReference>
<dbReference type="RefSeq" id="WP_108962748.1">
    <property type="nucleotide sequence ID" value="NZ_QEFB01000006.1"/>
</dbReference>
<dbReference type="Proteomes" id="UP000244962">
    <property type="component" value="Unassembled WGS sequence"/>
</dbReference>
<dbReference type="PANTHER" id="PTHR30469">
    <property type="entry name" value="MULTIDRUG RESISTANCE PROTEIN MDTA"/>
    <property type="match status" value="1"/>
</dbReference>